<comment type="similarity">
    <text evidence="2">Belongs to the tellurite-resistance/dicarboxylate transporter (TDT) family.</text>
</comment>
<dbReference type="RefSeq" id="XP_013258816.1">
    <property type="nucleotide sequence ID" value="XM_013403362.1"/>
</dbReference>
<reference evidence="10 11" key="1">
    <citation type="submission" date="2013-03" db="EMBL/GenBank/DDBJ databases">
        <title>The Genome Sequence of Exophiala aquamarina CBS 119918.</title>
        <authorList>
            <consortium name="The Broad Institute Genomics Platform"/>
            <person name="Cuomo C."/>
            <person name="de Hoog S."/>
            <person name="Gorbushina A."/>
            <person name="Walker B."/>
            <person name="Young S.K."/>
            <person name="Zeng Q."/>
            <person name="Gargeya S."/>
            <person name="Fitzgerald M."/>
            <person name="Haas B."/>
            <person name="Abouelleil A."/>
            <person name="Allen A.W."/>
            <person name="Alvarado L."/>
            <person name="Arachchi H.M."/>
            <person name="Berlin A.M."/>
            <person name="Chapman S.B."/>
            <person name="Gainer-Dewar J."/>
            <person name="Goldberg J."/>
            <person name="Griggs A."/>
            <person name="Gujja S."/>
            <person name="Hansen M."/>
            <person name="Howarth C."/>
            <person name="Imamovic A."/>
            <person name="Ireland A."/>
            <person name="Larimer J."/>
            <person name="McCowan C."/>
            <person name="Murphy C."/>
            <person name="Pearson M."/>
            <person name="Poon T.W."/>
            <person name="Priest M."/>
            <person name="Roberts A."/>
            <person name="Saif S."/>
            <person name="Shea T."/>
            <person name="Sisk P."/>
            <person name="Sykes S."/>
            <person name="Wortman J."/>
            <person name="Nusbaum C."/>
            <person name="Birren B."/>
        </authorList>
    </citation>
    <scope>NUCLEOTIDE SEQUENCE [LARGE SCALE GENOMIC DNA]</scope>
    <source>
        <strain evidence="10 11">CBS 119918</strain>
    </source>
</reference>
<dbReference type="InterPro" id="IPR004695">
    <property type="entry name" value="SLAC1/Mae1/Ssu1/TehA"/>
</dbReference>
<evidence type="ECO:0000256" key="6">
    <source>
        <dbReference type="ARBA" id="ARBA00022989"/>
    </source>
</evidence>
<keyword evidence="7 9" id="KW-0472">Membrane</keyword>
<dbReference type="VEuPathDB" id="FungiDB:A1O9_07807"/>
<dbReference type="PANTHER" id="PTHR31686">
    <property type="match status" value="1"/>
</dbReference>
<dbReference type="InterPro" id="IPR051629">
    <property type="entry name" value="Sulfite_efflux_TDT"/>
</dbReference>
<feature type="transmembrane region" description="Helical" evidence="9">
    <location>
        <begin position="241"/>
        <end position="268"/>
    </location>
</feature>
<organism evidence="10 11">
    <name type="scientific">Exophiala aquamarina CBS 119918</name>
    <dbReference type="NCBI Taxonomy" id="1182545"/>
    <lineage>
        <taxon>Eukaryota</taxon>
        <taxon>Fungi</taxon>
        <taxon>Dikarya</taxon>
        <taxon>Ascomycota</taxon>
        <taxon>Pezizomycotina</taxon>
        <taxon>Eurotiomycetes</taxon>
        <taxon>Chaetothyriomycetidae</taxon>
        <taxon>Chaetothyriales</taxon>
        <taxon>Herpotrichiellaceae</taxon>
        <taxon>Exophiala</taxon>
    </lineage>
</organism>
<feature type="transmembrane region" description="Helical" evidence="9">
    <location>
        <begin position="168"/>
        <end position="189"/>
    </location>
</feature>
<dbReference type="GO" id="GO:0005886">
    <property type="term" value="C:plasma membrane"/>
    <property type="evidence" value="ECO:0007669"/>
    <property type="project" value="UniProtKB-SubCell"/>
</dbReference>
<keyword evidence="6 9" id="KW-1133">Transmembrane helix</keyword>
<evidence type="ECO:0000256" key="3">
    <source>
        <dbReference type="ARBA" id="ARBA00022448"/>
    </source>
</evidence>
<dbReference type="GO" id="GO:0000319">
    <property type="term" value="F:sulfite transmembrane transporter activity"/>
    <property type="evidence" value="ECO:0007669"/>
    <property type="project" value="TreeGrafter"/>
</dbReference>
<evidence type="ECO:0008006" key="12">
    <source>
        <dbReference type="Google" id="ProtNLM"/>
    </source>
</evidence>
<comment type="caution">
    <text evidence="10">The sequence shown here is derived from an EMBL/GenBank/DDBJ whole genome shotgun (WGS) entry which is preliminary data.</text>
</comment>
<feature type="transmembrane region" description="Helical" evidence="9">
    <location>
        <begin position="210"/>
        <end position="229"/>
    </location>
</feature>
<dbReference type="OrthoDB" id="1099at2759"/>
<dbReference type="Pfam" id="PF03595">
    <property type="entry name" value="SLAC1"/>
    <property type="match status" value="1"/>
</dbReference>
<dbReference type="AlphaFoldDB" id="A0A072P8P3"/>
<evidence type="ECO:0000256" key="8">
    <source>
        <dbReference type="SAM" id="MobiDB-lite"/>
    </source>
</evidence>
<dbReference type="CDD" id="cd09318">
    <property type="entry name" value="TDT_SSU1"/>
    <property type="match status" value="1"/>
</dbReference>
<keyword evidence="5 9" id="KW-0812">Transmembrane</keyword>
<feature type="transmembrane region" description="Helical" evidence="9">
    <location>
        <begin position="357"/>
        <end position="376"/>
    </location>
</feature>
<feature type="transmembrane region" description="Helical" evidence="9">
    <location>
        <begin position="95"/>
        <end position="117"/>
    </location>
</feature>
<evidence type="ECO:0000256" key="4">
    <source>
        <dbReference type="ARBA" id="ARBA00022475"/>
    </source>
</evidence>
<name>A0A072P8P3_9EURO</name>
<dbReference type="Proteomes" id="UP000027920">
    <property type="component" value="Unassembled WGS sequence"/>
</dbReference>
<feature type="transmembrane region" description="Helical" evidence="9">
    <location>
        <begin position="61"/>
        <end position="83"/>
    </location>
</feature>
<evidence type="ECO:0000256" key="7">
    <source>
        <dbReference type="ARBA" id="ARBA00023136"/>
    </source>
</evidence>
<feature type="transmembrane region" description="Helical" evidence="9">
    <location>
        <begin position="280"/>
        <end position="305"/>
    </location>
</feature>
<evidence type="ECO:0000256" key="9">
    <source>
        <dbReference type="SAM" id="Phobius"/>
    </source>
</evidence>
<feature type="transmembrane region" description="Helical" evidence="9">
    <location>
        <begin position="137"/>
        <end position="162"/>
    </location>
</feature>
<feature type="region of interest" description="Disordered" evidence="8">
    <location>
        <begin position="1"/>
        <end position="36"/>
    </location>
</feature>
<evidence type="ECO:0000313" key="10">
    <source>
        <dbReference type="EMBL" id="KEF56226.1"/>
    </source>
</evidence>
<accession>A0A072P8P3</accession>
<dbReference type="Gene3D" id="1.50.10.150">
    <property type="entry name" value="Voltage-dependent anion channel"/>
    <property type="match status" value="1"/>
</dbReference>
<comment type="subcellular location">
    <subcellularLocation>
        <location evidence="1">Cell membrane</location>
        <topology evidence="1">Multi-pass membrane protein</topology>
    </subcellularLocation>
</comment>
<evidence type="ECO:0000256" key="2">
    <source>
        <dbReference type="ARBA" id="ARBA00008566"/>
    </source>
</evidence>
<dbReference type="HOGENOM" id="CLU_030057_6_1_1"/>
<dbReference type="EMBL" id="AMGV01000006">
    <property type="protein sequence ID" value="KEF56226.1"/>
    <property type="molecule type" value="Genomic_DNA"/>
</dbReference>
<keyword evidence="3" id="KW-0813">Transport</keyword>
<dbReference type="PANTHER" id="PTHR31686:SF1">
    <property type="entry name" value="SULFITE EFFLUX PUMP SSU1"/>
    <property type="match status" value="1"/>
</dbReference>
<keyword evidence="11" id="KW-1185">Reference proteome</keyword>
<evidence type="ECO:0000256" key="5">
    <source>
        <dbReference type="ARBA" id="ARBA00022692"/>
    </source>
</evidence>
<gene>
    <name evidence="10" type="ORF">A1O9_07807</name>
</gene>
<evidence type="ECO:0000256" key="1">
    <source>
        <dbReference type="ARBA" id="ARBA00004651"/>
    </source>
</evidence>
<dbReference type="InterPro" id="IPR038665">
    <property type="entry name" value="Voltage-dep_anion_channel_sf"/>
</dbReference>
<dbReference type="GeneID" id="25282720"/>
<protein>
    <recommendedName>
        <fullName evidence="12">Sulfite efflux pump SSU1</fullName>
    </recommendedName>
</protein>
<keyword evidence="4" id="KW-1003">Cell membrane</keyword>
<feature type="transmembrane region" description="Helical" evidence="9">
    <location>
        <begin position="325"/>
        <end position="345"/>
    </location>
</feature>
<evidence type="ECO:0000313" key="11">
    <source>
        <dbReference type="Proteomes" id="UP000027920"/>
    </source>
</evidence>
<proteinExistence type="inferred from homology"/>
<feature type="compositionally biased region" description="Polar residues" evidence="8">
    <location>
        <begin position="23"/>
        <end position="33"/>
    </location>
</feature>
<sequence>MDPSGVYPSGDATLPECQPTPIPTTGTSRSRNGSNEEMRVMLERKLERRLHERNQRGWRKIVLHFTPSWFSVIMGTGIVSILLHNLPYNGAWLRWVSISIFALNVLLFLTFTTISVARYTVYRGIVFAMLRHPVQSLFLGTFPMGLATLINMACYVCVPTGGDWVVDFIWAIWWIDVVVSVMCCMFLPFAIMQIHPADSTKPKLQTMTAVWLLPVVSTIVASASGAIVAKALESQGRYAHSLWTLITSYCILGTGLPLAMVILVMHFHRLTVHRLPTREVIVSVFLPLGPLGQGGFAIVQLGRMARELFPKIPSVLNSLGDQAGGAFHTFGWWGFTFPLGVYSVLTTTISEELPSRFFKVLGTVLSLSVICLWAMVAVKTAIASIKGTMFLAPCAEEFEKQWIRKEIEVNRSKDEKGTVSFASAAKSV</sequence>